<sequence length="107" mass="11440">MPPVRGRGTAPPARGDMPRRGGCGGCSAVGRAAGMSPDTWAPRTDANRSVRQVRDGRLKEAGGEADRSRDAYEAAAGMAVVRMRRHPGGIRWFRESPVKGVTKEAPR</sequence>
<accession>A0A640UPN0</accession>
<dbReference type="EMBL" id="BLIR01000001">
    <property type="protein sequence ID" value="GFE37707.1"/>
    <property type="molecule type" value="Genomic_DNA"/>
</dbReference>
<reference evidence="2 3" key="1">
    <citation type="submission" date="2019-12" db="EMBL/GenBank/DDBJ databases">
        <title>Whole genome shotgun sequence of Streptomyces tubercidicus NBRC 13090.</title>
        <authorList>
            <person name="Ichikawa N."/>
            <person name="Kimura A."/>
            <person name="Kitahashi Y."/>
            <person name="Komaki H."/>
            <person name="Tamura T."/>
        </authorList>
    </citation>
    <scope>NUCLEOTIDE SEQUENCE [LARGE SCALE GENOMIC DNA]</scope>
    <source>
        <strain evidence="2 3">NBRC 13090</strain>
    </source>
</reference>
<keyword evidence="3" id="KW-1185">Reference proteome</keyword>
<organism evidence="2 3">
    <name type="scientific">Streptomyces tubercidicus</name>
    <dbReference type="NCBI Taxonomy" id="47759"/>
    <lineage>
        <taxon>Bacteria</taxon>
        <taxon>Bacillati</taxon>
        <taxon>Actinomycetota</taxon>
        <taxon>Actinomycetes</taxon>
        <taxon>Kitasatosporales</taxon>
        <taxon>Streptomycetaceae</taxon>
        <taxon>Streptomyces</taxon>
    </lineage>
</organism>
<dbReference type="Proteomes" id="UP000431826">
    <property type="component" value="Unassembled WGS sequence"/>
</dbReference>
<feature type="region of interest" description="Disordered" evidence="1">
    <location>
        <begin position="1"/>
        <end position="69"/>
    </location>
</feature>
<proteinExistence type="predicted"/>
<name>A0A640UPN0_9ACTN</name>
<comment type="caution">
    <text evidence="2">The sequence shown here is derived from an EMBL/GenBank/DDBJ whole genome shotgun (WGS) entry which is preliminary data.</text>
</comment>
<protein>
    <submittedName>
        <fullName evidence="2">Uncharacterized protein</fullName>
    </submittedName>
</protein>
<dbReference type="AlphaFoldDB" id="A0A640UPN0"/>
<evidence type="ECO:0000313" key="3">
    <source>
        <dbReference type="Proteomes" id="UP000431826"/>
    </source>
</evidence>
<feature type="compositionally biased region" description="Basic and acidic residues" evidence="1">
    <location>
        <begin position="45"/>
        <end position="69"/>
    </location>
</feature>
<evidence type="ECO:0000313" key="2">
    <source>
        <dbReference type="EMBL" id="GFE37707.1"/>
    </source>
</evidence>
<evidence type="ECO:0000256" key="1">
    <source>
        <dbReference type="SAM" id="MobiDB-lite"/>
    </source>
</evidence>
<gene>
    <name evidence="2" type="ORF">Stube_23800</name>
</gene>